<accession>A0A1Q5ZRZ1</accession>
<dbReference type="Proteomes" id="UP000186720">
    <property type="component" value="Unassembled WGS sequence"/>
</dbReference>
<dbReference type="OrthoDB" id="9150024at2"/>
<dbReference type="PANTHER" id="PTHR43133:SF46">
    <property type="entry name" value="RNA POLYMERASE SIGMA-70 FACTOR ECF SUBFAMILY"/>
    <property type="match status" value="1"/>
</dbReference>
<keyword evidence="4" id="KW-1133">Transmembrane helix</keyword>
<dbReference type="PANTHER" id="PTHR43133">
    <property type="entry name" value="RNA POLYMERASE ECF-TYPE SIGMA FACTO"/>
    <property type="match status" value="1"/>
</dbReference>
<dbReference type="InterPro" id="IPR036388">
    <property type="entry name" value="WH-like_DNA-bd_sf"/>
</dbReference>
<sequence length="213" mass="24984">MNDWPDKISRGSDLASDWHTFLHQSSEPAFKRIYTHYYDYFSFIGNKRGFHAVLVQDTVNEIFLYIWENSTRLMHVKNHHNYLISSFLHKLYKDDSIKTEDIAALTDLPESLLVPSVETVHIYNNNNAKYTQALLNVVNQLPERQRLMIYQKFYLGLSYNEISEANDVSVNTVYNTVYKAISNLRAIIDDEDLLLFSLISAFLIFFLFFFNKG</sequence>
<evidence type="ECO:0000256" key="1">
    <source>
        <dbReference type="ARBA" id="ARBA00023015"/>
    </source>
</evidence>
<keyword evidence="4" id="KW-0472">Membrane</keyword>
<dbReference type="GO" id="GO:0016987">
    <property type="term" value="F:sigma factor activity"/>
    <property type="evidence" value="ECO:0007669"/>
    <property type="project" value="UniProtKB-KW"/>
</dbReference>
<comment type="caution">
    <text evidence="6">The sequence shown here is derived from an EMBL/GenBank/DDBJ whole genome shotgun (WGS) entry which is preliminary data.</text>
</comment>
<keyword evidence="2" id="KW-0731">Sigma factor</keyword>
<dbReference type="SUPFAM" id="SSF88659">
    <property type="entry name" value="Sigma3 and sigma4 domains of RNA polymerase sigma factors"/>
    <property type="match status" value="1"/>
</dbReference>
<protein>
    <recommendedName>
        <fullName evidence="5">RNA polymerase sigma factor 70 region 4 type 2 domain-containing protein</fullName>
    </recommendedName>
</protein>
<dbReference type="GO" id="GO:0006352">
    <property type="term" value="P:DNA-templated transcription initiation"/>
    <property type="evidence" value="ECO:0007669"/>
    <property type="project" value="InterPro"/>
</dbReference>
<keyword evidence="3" id="KW-0804">Transcription</keyword>
<keyword evidence="1" id="KW-0805">Transcription regulation</keyword>
<dbReference type="EMBL" id="MPPL01000002">
    <property type="protein sequence ID" value="OKS84526.1"/>
    <property type="molecule type" value="Genomic_DNA"/>
</dbReference>
<evidence type="ECO:0000313" key="6">
    <source>
        <dbReference type="EMBL" id="OKS84526.1"/>
    </source>
</evidence>
<gene>
    <name evidence="6" type="ORF">RG47T_5216</name>
</gene>
<dbReference type="AlphaFoldDB" id="A0A1Q5ZRZ1"/>
<feature type="transmembrane region" description="Helical" evidence="4">
    <location>
        <begin position="193"/>
        <end position="210"/>
    </location>
</feature>
<evidence type="ECO:0000256" key="3">
    <source>
        <dbReference type="ARBA" id="ARBA00023163"/>
    </source>
</evidence>
<keyword evidence="4" id="KW-0812">Transmembrane</keyword>
<evidence type="ECO:0000313" key="7">
    <source>
        <dbReference type="Proteomes" id="UP000186720"/>
    </source>
</evidence>
<dbReference type="GO" id="GO:0003677">
    <property type="term" value="F:DNA binding"/>
    <property type="evidence" value="ECO:0007669"/>
    <property type="project" value="InterPro"/>
</dbReference>
<keyword evidence="7" id="KW-1185">Reference proteome</keyword>
<dbReference type="InterPro" id="IPR013249">
    <property type="entry name" value="RNA_pol_sigma70_r4_t2"/>
</dbReference>
<reference evidence="6 7" key="1">
    <citation type="submission" date="2016-11" db="EMBL/GenBank/DDBJ databases">
        <title>Whole Genome Sequencing of Mucilaginibacter polytrichastri RG4-7(T) isolated from the moss sample.</title>
        <authorList>
            <person name="Li Y."/>
        </authorList>
    </citation>
    <scope>NUCLEOTIDE SEQUENCE [LARGE SCALE GENOMIC DNA]</scope>
    <source>
        <strain evidence="6 7">RG4-7</strain>
    </source>
</reference>
<evidence type="ECO:0000256" key="2">
    <source>
        <dbReference type="ARBA" id="ARBA00023082"/>
    </source>
</evidence>
<evidence type="ECO:0000256" key="4">
    <source>
        <dbReference type="SAM" id="Phobius"/>
    </source>
</evidence>
<dbReference type="InterPro" id="IPR013324">
    <property type="entry name" value="RNA_pol_sigma_r3/r4-like"/>
</dbReference>
<dbReference type="RefSeq" id="WP_139235778.1">
    <property type="nucleotide sequence ID" value="NZ_FPAM01000021.1"/>
</dbReference>
<dbReference type="CDD" id="cd06171">
    <property type="entry name" value="Sigma70_r4"/>
    <property type="match status" value="1"/>
</dbReference>
<proteinExistence type="predicted"/>
<dbReference type="Gene3D" id="1.10.10.10">
    <property type="entry name" value="Winged helix-like DNA-binding domain superfamily/Winged helix DNA-binding domain"/>
    <property type="match status" value="1"/>
</dbReference>
<evidence type="ECO:0000259" key="5">
    <source>
        <dbReference type="Pfam" id="PF08281"/>
    </source>
</evidence>
<organism evidence="6 7">
    <name type="scientific">Mucilaginibacter polytrichastri</name>
    <dbReference type="NCBI Taxonomy" id="1302689"/>
    <lineage>
        <taxon>Bacteria</taxon>
        <taxon>Pseudomonadati</taxon>
        <taxon>Bacteroidota</taxon>
        <taxon>Sphingobacteriia</taxon>
        <taxon>Sphingobacteriales</taxon>
        <taxon>Sphingobacteriaceae</taxon>
        <taxon>Mucilaginibacter</taxon>
    </lineage>
</organism>
<dbReference type="STRING" id="1302689.RG47T_5216"/>
<dbReference type="Pfam" id="PF08281">
    <property type="entry name" value="Sigma70_r4_2"/>
    <property type="match status" value="1"/>
</dbReference>
<feature type="domain" description="RNA polymerase sigma factor 70 region 4 type 2" evidence="5">
    <location>
        <begin position="132"/>
        <end position="181"/>
    </location>
</feature>
<dbReference type="InterPro" id="IPR039425">
    <property type="entry name" value="RNA_pol_sigma-70-like"/>
</dbReference>
<name>A0A1Q5ZRZ1_9SPHI</name>